<proteinExistence type="predicted"/>
<feature type="transmembrane region" description="Helical" evidence="1">
    <location>
        <begin position="131"/>
        <end position="152"/>
    </location>
</feature>
<evidence type="ECO:0000256" key="1">
    <source>
        <dbReference type="SAM" id="Phobius"/>
    </source>
</evidence>
<organism evidence="2 3">
    <name type="scientific">Cryptococcus deneoformans (strain JEC21 / ATCC MYA-565)</name>
    <name type="common">Cryptococcus neoformans var. neoformans serotype D</name>
    <dbReference type="NCBI Taxonomy" id="214684"/>
    <lineage>
        <taxon>Eukaryota</taxon>
        <taxon>Fungi</taxon>
        <taxon>Dikarya</taxon>
        <taxon>Basidiomycota</taxon>
        <taxon>Agaricomycotina</taxon>
        <taxon>Tremellomycetes</taxon>
        <taxon>Tremellales</taxon>
        <taxon>Cryptococcaceae</taxon>
        <taxon>Cryptococcus</taxon>
        <taxon>Cryptococcus neoformans species complex</taxon>
    </lineage>
</organism>
<keyword evidence="1" id="KW-0812">Transmembrane</keyword>
<dbReference type="RefSeq" id="XP_024514641.1">
    <property type="nucleotide sequence ID" value="XM_024658806.1"/>
</dbReference>
<dbReference type="AlphaFoldDB" id="A0A0S2M622"/>
<keyword evidence="1" id="KW-1133">Transmembrane helix</keyword>
<dbReference type="OrthoDB" id="2563763at2759"/>
<protein>
    <submittedName>
        <fullName evidence="2">Uncharacterized protein</fullName>
    </submittedName>
</protein>
<feature type="transmembrane region" description="Helical" evidence="1">
    <location>
        <begin position="12"/>
        <end position="32"/>
    </location>
</feature>
<dbReference type="PaxDb" id="214684-A0A0S2M622"/>
<gene>
    <name evidence="2" type="ordered locus">CNK01525</name>
</gene>
<accession>A0A0S2M622</accession>
<dbReference type="EMBL" id="AE017351">
    <property type="protein sequence ID" value="ALO69606.1"/>
    <property type="molecule type" value="Genomic_DNA"/>
</dbReference>
<evidence type="ECO:0000313" key="3">
    <source>
        <dbReference type="Proteomes" id="UP000002149"/>
    </source>
</evidence>
<sequence length="193" mass="21610">MASTFHPIRFGFKATIISSFLVLGHTLLVASAHNSTVNSANPALPGALSSLSALIFLTLLWQCFTLLESSDLNTYYSFFFDGVVRQDKGVLFGLTFVETVCGLLALIAWFVLREEAEIVLTAFSDIQESALISLTYNLGTYALLFLNIYTMLSMGMHVRKTGVGELMTKNFWLGRMSWWEGRIEIEHDEFEKA</sequence>
<evidence type="ECO:0000313" key="2">
    <source>
        <dbReference type="EMBL" id="ALO69606.1"/>
    </source>
</evidence>
<dbReference type="GeneID" id="36393102"/>
<keyword evidence="1" id="KW-0472">Membrane</keyword>
<keyword evidence="3" id="KW-1185">Reference proteome</keyword>
<feature type="transmembrane region" description="Helical" evidence="1">
    <location>
        <begin position="89"/>
        <end position="111"/>
    </location>
</feature>
<reference evidence="2 3" key="1">
    <citation type="journal article" date="2005" name="Science">
        <title>The genome of the basidiomycetous yeast and human pathogen Cryptococcus neoformans.</title>
        <authorList>
            <person name="Loftus B.J."/>
            <person name="Fung E."/>
            <person name="Roncaglia P."/>
            <person name="Rowley D."/>
            <person name="Amedeo P."/>
            <person name="Bruno D."/>
            <person name="Vamathevan J."/>
            <person name="Miranda M."/>
            <person name="Anderson I.J."/>
            <person name="Fraser J.A."/>
            <person name="Allen J.E."/>
            <person name="Bosdet I.E."/>
            <person name="Brent M.R."/>
            <person name="Chiu R."/>
            <person name="Doering T.L."/>
            <person name="Donlin M.J."/>
            <person name="D'Souza C.A."/>
            <person name="Fox D.S."/>
            <person name="Grinberg V."/>
            <person name="Fu J."/>
            <person name="Fukushima M."/>
            <person name="Haas B.J."/>
            <person name="Huang J.C."/>
            <person name="Janbon G."/>
            <person name="Jones S.J."/>
            <person name="Koo H.L."/>
            <person name="Krzywinski M.I."/>
            <person name="Kwon-Chung J.K."/>
            <person name="Lengeler K.B."/>
            <person name="Maiti R."/>
            <person name="Marra M.A."/>
            <person name="Marra R.E."/>
            <person name="Mathewson C.A."/>
            <person name="Mitchell T.G."/>
            <person name="Pertea M."/>
            <person name="Riggs F.R."/>
            <person name="Salzberg S.L."/>
            <person name="Schein J.E."/>
            <person name="Shvartsbeyn A."/>
            <person name="Shin H."/>
            <person name="Shumway M."/>
            <person name="Specht C.A."/>
            <person name="Suh B.B."/>
            <person name="Tenney A."/>
            <person name="Utterback T.R."/>
            <person name="Wickes B.L."/>
            <person name="Wortman J.R."/>
            <person name="Wye N.H."/>
            <person name="Kronstad J.W."/>
            <person name="Lodge J.K."/>
            <person name="Heitman J."/>
            <person name="Davis R.W."/>
            <person name="Fraser C.M."/>
            <person name="Hyman R.W."/>
        </authorList>
    </citation>
    <scope>NUCLEOTIDE SEQUENCE [LARGE SCALE GENOMIC DNA]</scope>
    <source>
        <strain evidence="3">JEC21 / ATCC MYA-565</strain>
    </source>
</reference>
<feature type="transmembrane region" description="Helical" evidence="1">
    <location>
        <begin position="44"/>
        <end position="68"/>
    </location>
</feature>
<dbReference type="InParanoid" id="A0A0S2M622"/>
<dbReference type="KEGG" id="cne:CNK01525"/>
<name>A0A0S2M622_CRYD1</name>
<dbReference type="Proteomes" id="UP000002149">
    <property type="component" value="Chromosome 11"/>
</dbReference>
<dbReference type="VEuPathDB" id="FungiDB:CNK01525"/>